<accession>A0A6A5RG09</accession>
<sequence length="70" mass="7984">MSTVYQRTERLQLHYILPLQGASISSDVGSRSPRRLQINQRVTADPENAIVMIIYTQKFDATVKAFSRSE</sequence>
<reference evidence="1" key="1">
    <citation type="journal article" date="2020" name="Stud. Mycol.">
        <title>101 Dothideomycetes genomes: a test case for predicting lifestyles and emergence of pathogens.</title>
        <authorList>
            <person name="Haridas S."/>
            <person name="Albert R."/>
            <person name="Binder M."/>
            <person name="Bloem J."/>
            <person name="Labutti K."/>
            <person name="Salamov A."/>
            <person name="Andreopoulos B."/>
            <person name="Baker S."/>
            <person name="Barry K."/>
            <person name="Bills G."/>
            <person name="Bluhm B."/>
            <person name="Cannon C."/>
            <person name="Castanera R."/>
            <person name="Culley D."/>
            <person name="Daum C."/>
            <person name="Ezra D."/>
            <person name="Gonzalez J."/>
            <person name="Henrissat B."/>
            <person name="Kuo A."/>
            <person name="Liang C."/>
            <person name="Lipzen A."/>
            <person name="Lutzoni F."/>
            <person name="Magnuson J."/>
            <person name="Mondo S."/>
            <person name="Nolan M."/>
            <person name="Ohm R."/>
            <person name="Pangilinan J."/>
            <person name="Park H.-J."/>
            <person name="Ramirez L."/>
            <person name="Alfaro M."/>
            <person name="Sun H."/>
            <person name="Tritt A."/>
            <person name="Yoshinaga Y."/>
            <person name="Zwiers L.-H."/>
            <person name="Turgeon B."/>
            <person name="Goodwin S."/>
            <person name="Spatafora J."/>
            <person name="Crous P."/>
            <person name="Grigoriev I."/>
        </authorList>
    </citation>
    <scope>NUCLEOTIDE SEQUENCE</scope>
    <source>
        <strain evidence="1">CBS 183.55</strain>
    </source>
</reference>
<dbReference type="EMBL" id="ML978973">
    <property type="protein sequence ID" value="KAF1927261.1"/>
    <property type="molecule type" value="Genomic_DNA"/>
</dbReference>
<dbReference type="GeneID" id="54350730"/>
<dbReference type="AlphaFoldDB" id="A0A6A5RG09"/>
<dbReference type="Proteomes" id="UP000800082">
    <property type="component" value="Unassembled WGS sequence"/>
</dbReference>
<gene>
    <name evidence="1" type="ORF">M421DRAFT_422110</name>
</gene>
<evidence type="ECO:0000313" key="2">
    <source>
        <dbReference type="Proteomes" id="UP000800082"/>
    </source>
</evidence>
<keyword evidence="2" id="KW-1185">Reference proteome</keyword>
<proteinExistence type="predicted"/>
<evidence type="ECO:0000313" key="1">
    <source>
        <dbReference type="EMBL" id="KAF1927261.1"/>
    </source>
</evidence>
<dbReference type="RefSeq" id="XP_033447513.1">
    <property type="nucleotide sequence ID" value="XM_033593062.1"/>
</dbReference>
<name>A0A6A5RG09_9PLEO</name>
<protein>
    <submittedName>
        <fullName evidence="1">Uncharacterized protein</fullName>
    </submittedName>
</protein>
<organism evidence="1 2">
    <name type="scientific">Didymella exigua CBS 183.55</name>
    <dbReference type="NCBI Taxonomy" id="1150837"/>
    <lineage>
        <taxon>Eukaryota</taxon>
        <taxon>Fungi</taxon>
        <taxon>Dikarya</taxon>
        <taxon>Ascomycota</taxon>
        <taxon>Pezizomycotina</taxon>
        <taxon>Dothideomycetes</taxon>
        <taxon>Pleosporomycetidae</taxon>
        <taxon>Pleosporales</taxon>
        <taxon>Pleosporineae</taxon>
        <taxon>Didymellaceae</taxon>
        <taxon>Didymella</taxon>
    </lineage>
</organism>